<name>A0A1N6LWI6_BABMR</name>
<accession>A0A1N6LWI6</accession>
<dbReference type="RefSeq" id="XP_021337336.1">
    <property type="nucleotide sequence ID" value="XM_021481894.1"/>
</dbReference>
<feature type="transmembrane region" description="Helical" evidence="1">
    <location>
        <begin position="10"/>
        <end position="27"/>
    </location>
</feature>
<keyword evidence="1" id="KW-0472">Membrane</keyword>
<protein>
    <submittedName>
        <fullName evidence="2">Uncharacterized protein</fullName>
    </submittedName>
</protein>
<organism evidence="2 3">
    <name type="scientific">Babesia microti (strain RI)</name>
    <dbReference type="NCBI Taxonomy" id="1133968"/>
    <lineage>
        <taxon>Eukaryota</taxon>
        <taxon>Sar</taxon>
        <taxon>Alveolata</taxon>
        <taxon>Apicomplexa</taxon>
        <taxon>Aconoidasida</taxon>
        <taxon>Piroplasmida</taxon>
        <taxon>Babesiidae</taxon>
        <taxon>Babesia</taxon>
    </lineage>
</organism>
<reference evidence="2 3" key="3">
    <citation type="journal article" date="2016" name="Sci. Rep.">
        <title>Genome-wide diversity and gene expression profiling of Babesia microti isolates identify polymorphic genes that mediate host-pathogen interactions.</title>
        <authorList>
            <person name="Silva J.C."/>
            <person name="Cornillot E."/>
            <person name="McCracken C."/>
            <person name="Usmani-Brown S."/>
            <person name="Dwivedi A."/>
            <person name="Ifeonu O.O."/>
            <person name="Crabtree J."/>
            <person name="Gotia H.T."/>
            <person name="Virji A.Z."/>
            <person name="Reynes C."/>
            <person name="Colinge J."/>
            <person name="Kumar V."/>
            <person name="Lawres L."/>
            <person name="Pazzi J.E."/>
            <person name="Pablo J.V."/>
            <person name="Hung C."/>
            <person name="Brancato J."/>
            <person name="Kumari P."/>
            <person name="Orvis J."/>
            <person name="Tretina K."/>
            <person name="Chibucos M."/>
            <person name="Ott S."/>
            <person name="Sadzewicz L."/>
            <person name="Sengamalay N."/>
            <person name="Shetty A.C."/>
            <person name="Su Q."/>
            <person name="Tallon L."/>
            <person name="Fraser C.M."/>
            <person name="Frutos R."/>
            <person name="Molina D.M."/>
            <person name="Krause P.J."/>
            <person name="Ben Mamoun C."/>
        </authorList>
    </citation>
    <scope>NUCLEOTIDE SEQUENCE [LARGE SCALE GENOMIC DNA]</scope>
    <source>
        <strain evidence="2 3">RI</strain>
    </source>
</reference>
<keyword evidence="1" id="KW-0812">Transmembrane</keyword>
<keyword evidence="3" id="KW-1185">Reference proteome</keyword>
<reference evidence="2 3" key="1">
    <citation type="journal article" date="2012" name="Nucleic Acids Res.">
        <title>Sequencing of the smallest Apicomplexan genome from the human pathogen Babesia microti.</title>
        <authorList>
            <person name="Cornillot E."/>
            <person name="Hadj-Kaddour K."/>
            <person name="Dassouli A."/>
            <person name="Noel B."/>
            <person name="Ranwez V."/>
            <person name="Vacherie B."/>
            <person name="Augagneur Y."/>
            <person name="Bres V."/>
            <person name="Duclos A."/>
            <person name="Randazzo S."/>
            <person name="Carcy B."/>
            <person name="Debierre-Grockiego F."/>
            <person name="Delbecq S."/>
            <person name="Moubri-Menage K."/>
            <person name="Shams-Eldin H."/>
            <person name="Usmani-Brown S."/>
            <person name="Bringaud F."/>
            <person name="Wincker P."/>
            <person name="Vivares C.P."/>
            <person name="Schwarz R.T."/>
            <person name="Schetters T.P."/>
            <person name="Krause P.J."/>
            <person name="Gorenflot A."/>
            <person name="Berry V."/>
            <person name="Barbe V."/>
            <person name="Ben Mamoun C."/>
        </authorList>
    </citation>
    <scope>NUCLEOTIDE SEQUENCE [LARGE SCALE GENOMIC DNA]</scope>
    <source>
        <strain evidence="2 3">RI</strain>
    </source>
</reference>
<proteinExistence type="predicted"/>
<evidence type="ECO:0000313" key="3">
    <source>
        <dbReference type="Proteomes" id="UP000002899"/>
    </source>
</evidence>
<dbReference type="KEGG" id="bmic:BMR1_01G00960"/>
<dbReference type="GeneID" id="24423266"/>
<reference evidence="2 3" key="2">
    <citation type="journal article" date="2013" name="PLoS ONE">
        <title>Whole genome mapping and re-organization of the nuclear and mitochondrial genomes of Babesia microti isolates.</title>
        <authorList>
            <person name="Cornillot E."/>
            <person name="Dassouli A."/>
            <person name="Garg A."/>
            <person name="Pachikara N."/>
            <person name="Randazzo S."/>
            <person name="Depoix D."/>
            <person name="Carcy B."/>
            <person name="Delbecq S."/>
            <person name="Frutos R."/>
            <person name="Silva J.C."/>
            <person name="Sutton R."/>
            <person name="Krause P.J."/>
            <person name="Mamoun C.B."/>
        </authorList>
    </citation>
    <scope>NUCLEOTIDE SEQUENCE [LARGE SCALE GENOMIC DNA]</scope>
    <source>
        <strain evidence="2 3">RI</strain>
    </source>
</reference>
<dbReference type="EMBL" id="FO082871">
    <property type="protein sequence ID" value="SIO73229.1"/>
    <property type="molecule type" value="Genomic_DNA"/>
</dbReference>
<evidence type="ECO:0000256" key="1">
    <source>
        <dbReference type="SAM" id="Phobius"/>
    </source>
</evidence>
<dbReference type="Proteomes" id="UP000002899">
    <property type="component" value="Chromosome I"/>
</dbReference>
<dbReference type="VEuPathDB" id="PiroplasmaDB:BMR1_01G00960"/>
<gene>
    <name evidence="2" type="ORF">BMR1_01G00960</name>
</gene>
<keyword evidence="1" id="KW-1133">Transmembrane helix</keyword>
<sequence>MPSDIIRRDWLSFGVFISIASLLWYVTSQKKAKCEVKYKWTDKEEDNTPICTVIKYIDKIKHIVLNVPSLTSDNVISILSEIAVEHFNIYYDCFLLMTKLKHTANEEDILKQMENLFNDKSFQSQFIAAKIKILEKYETDLDTFESCLINYLENPDILFYTEGIEAMQEDVLNNLPPLMPGAKLDINLQGERPMILWNKYLELKEFYAKQNAGLLKPDVDFDFYKILNEAHIIAEKAFLKKFEVPSMHHLKHSICLCLRFKPESIHELQVMNKVHLDKMSNIARYVIDFNYSNEKFEQF</sequence>
<dbReference type="AlphaFoldDB" id="A0A1N6LWI6"/>
<evidence type="ECO:0000313" key="2">
    <source>
        <dbReference type="EMBL" id="SIO73229.1"/>
    </source>
</evidence>